<gene>
    <name evidence="1" type="ORF">N3K66_001053</name>
</gene>
<keyword evidence="2" id="KW-1185">Reference proteome</keyword>
<dbReference type="Proteomes" id="UP001163324">
    <property type="component" value="Chromosome 1"/>
</dbReference>
<organism evidence="1 2">
    <name type="scientific">Trichothecium roseum</name>
    <dbReference type="NCBI Taxonomy" id="47278"/>
    <lineage>
        <taxon>Eukaryota</taxon>
        <taxon>Fungi</taxon>
        <taxon>Dikarya</taxon>
        <taxon>Ascomycota</taxon>
        <taxon>Pezizomycotina</taxon>
        <taxon>Sordariomycetes</taxon>
        <taxon>Hypocreomycetidae</taxon>
        <taxon>Hypocreales</taxon>
        <taxon>Hypocreales incertae sedis</taxon>
        <taxon>Trichothecium</taxon>
    </lineage>
</organism>
<sequence>MVDRVSKFYAESKSSSPLEVLFVHVDTDLSPPAAADNSAGRGSPAERLLTRYAENFPNVKFEVVSLAKVLEVRTIDWASLPLWQAGVGHDGGGDDEGDPSLSLRRMFDALPSVTSKTDVLRQLVRHLLLHVATEGGYKALLLGHTTAALAALTLSEVANGRGFAVPWQVNDGSVKVCTYRTDGGGVESEREFAVWYPLREVYFSEVKAVVGFTPTLKELKLDDDAAGSSVVSHKDTSILEVMSRYFEGVEGAYSGIVANVVRTAGKLDRPTAQGQLCGLCGSVLDEHGDVRWAGDLGDEVSSDQSLSRARICYGCKRSVNG</sequence>
<dbReference type="EMBL" id="CM047940">
    <property type="protein sequence ID" value="KAI9904524.1"/>
    <property type="molecule type" value="Genomic_DNA"/>
</dbReference>
<evidence type="ECO:0000313" key="2">
    <source>
        <dbReference type="Proteomes" id="UP001163324"/>
    </source>
</evidence>
<protein>
    <submittedName>
        <fullName evidence="1">Uncharacterized protein</fullName>
    </submittedName>
</protein>
<accession>A0ACC0VDP3</accession>
<comment type="caution">
    <text evidence="1">The sequence shown here is derived from an EMBL/GenBank/DDBJ whole genome shotgun (WGS) entry which is preliminary data.</text>
</comment>
<reference evidence="1" key="1">
    <citation type="submission" date="2022-10" db="EMBL/GenBank/DDBJ databases">
        <title>Complete Genome of Trichothecium roseum strain YXFP-22015, a Plant Pathogen Isolated from Citrus.</title>
        <authorList>
            <person name="Wang Y."/>
            <person name="Zhu L."/>
        </authorList>
    </citation>
    <scope>NUCLEOTIDE SEQUENCE</scope>
    <source>
        <strain evidence="1">YXFP-22015</strain>
    </source>
</reference>
<evidence type="ECO:0000313" key="1">
    <source>
        <dbReference type="EMBL" id="KAI9904524.1"/>
    </source>
</evidence>
<proteinExistence type="predicted"/>
<name>A0ACC0VDP3_9HYPO</name>